<keyword evidence="2" id="KW-0229">DNA integration</keyword>
<dbReference type="InterPro" id="IPR053876">
    <property type="entry name" value="Phage_int_M"/>
</dbReference>
<dbReference type="InterPro" id="IPR038488">
    <property type="entry name" value="Integrase_DNA-bd_sf"/>
</dbReference>
<dbReference type="Pfam" id="PF00589">
    <property type="entry name" value="Phage_integrase"/>
    <property type="match status" value="1"/>
</dbReference>
<dbReference type="Pfam" id="PF13356">
    <property type="entry name" value="Arm-DNA-bind_3"/>
    <property type="match status" value="1"/>
</dbReference>
<dbReference type="SUPFAM" id="SSF56349">
    <property type="entry name" value="DNA breaking-rejoining enzymes"/>
    <property type="match status" value="1"/>
</dbReference>
<dbReference type="InterPro" id="IPR011010">
    <property type="entry name" value="DNA_brk_join_enz"/>
</dbReference>
<dbReference type="Gene3D" id="3.30.160.390">
    <property type="entry name" value="Integrase, DNA-binding domain"/>
    <property type="match status" value="1"/>
</dbReference>
<organism evidence="6 7">
    <name type="scientific">Moraxella bovis</name>
    <dbReference type="NCBI Taxonomy" id="476"/>
    <lineage>
        <taxon>Bacteria</taxon>
        <taxon>Pseudomonadati</taxon>
        <taxon>Pseudomonadota</taxon>
        <taxon>Gammaproteobacteria</taxon>
        <taxon>Moraxellales</taxon>
        <taxon>Moraxellaceae</taxon>
        <taxon>Moraxella</taxon>
    </lineage>
</organism>
<dbReference type="Pfam" id="PF22022">
    <property type="entry name" value="Phage_int_M"/>
    <property type="match status" value="1"/>
</dbReference>
<keyword evidence="7" id="KW-1185">Reference proteome</keyword>
<dbReference type="EMBL" id="CP087831">
    <property type="protein sequence ID" value="UZA04760.1"/>
    <property type="molecule type" value="Genomic_DNA"/>
</dbReference>
<evidence type="ECO:0000256" key="3">
    <source>
        <dbReference type="ARBA" id="ARBA00023125"/>
    </source>
</evidence>
<dbReference type="GO" id="GO:0003677">
    <property type="term" value="F:DNA binding"/>
    <property type="evidence" value="ECO:0007669"/>
    <property type="project" value="UniProtKB-KW"/>
</dbReference>
<dbReference type="Proteomes" id="UP001163632">
    <property type="component" value="Plasmid unnamed1"/>
</dbReference>
<dbReference type="InterPro" id="IPR010998">
    <property type="entry name" value="Integrase_recombinase_N"/>
</dbReference>
<accession>A0ABY6MB60</accession>
<dbReference type="PANTHER" id="PTHR30629:SF2">
    <property type="entry name" value="PROPHAGE INTEGRASE INTS-RELATED"/>
    <property type="match status" value="1"/>
</dbReference>
<evidence type="ECO:0000313" key="6">
    <source>
        <dbReference type="EMBL" id="UZA04760.1"/>
    </source>
</evidence>
<evidence type="ECO:0000256" key="4">
    <source>
        <dbReference type="ARBA" id="ARBA00023172"/>
    </source>
</evidence>
<comment type="similarity">
    <text evidence="1">Belongs to the 'phage' integrase family.</text>
</comment>
<feature type="domain" description="Tyr recombinase" evidence="5">
    <location>
        <begin position="205"/>
        <end position="391"/>
    </location>
</feature>
<evidence type="ECO:0000259" key="5">
    <source>
        <dbReference type="PROSITE" id="PS51898"/>
    </source>
</evidence>
<keyword evidence="4" id="KW-0233">DNA recombination</keyword>
<evidence type="ECO:0000256" key="1">
    <source>
        <dbReference type="ARBA" id="ARBA00008857"/>
    </source>
</evidence>
<dbReference type="RefSeq" id="WP_264697328.1">
    <property type="nucleotide sequence ID" value="NZ_CP087831.1"/>
</dbReference>
<dbReference type="Gene3D" id="1.10.443.10">
    <property type="entry name" value="Intergrase catalytic core"/>
    <property type="match status" value="1"/>
</dbReference>
<keyword evidence="6" id="KW-0614">Plasmid</keyword>
<dbReference type="InterPro" id="IPR013762">
    <property type="entry name" value="Integrase-like_cat_sf"/>
</dbReference>
<dbReference type="PANTHER" id="PTHR30629">
    <property type="entry name" value="PROPHAGE INTEGRASE"/>
    <property type="match status" value="1"/>
</dbReference>
<proteinExistence type="inferred from homology"/>
<evidence type="ECO:0000313" key="7">
    <source>
        <dbReference type="Proteomes" id="UP001163632"/>
    </source>
</evidence>
<reference evidence="6" key="1">
    <citation type="journal article" date="2022" name="BMC Microbiol.">
        <title>Whole genome sequencing of Moraxella bovis strains from North America reveals two genotypes with different genetic determinants.</title>
        <authorList>
            <person name="Wynn E.L."/>
            <person name="Hille M.M."/>
            <person name="Loy J.D."/>
            <person name="Schuller G."/>
            <person name="Kuhn K.L."/>
            <person name="Dickey A.M."/>
            <person name="Bono J.L."/>
            <person name="Clawson M.L."/>
        </authorList>
    </citation>
    <scope>NUCLEOTIDE SEQUENCE</scope>
    <source>
        <strain evidence="6">SAM102599</strain>
    </source>
</reference>
<dbReference type="Gene3D" id="1.10.150.130">
    <property type="match status" value="1"/>
</dbReference>
<name>A0ABY6MB60_MORBO</name>
<dbReference type="InterPro" id="IPR002104">
    <property type="entry name" value="Integrase_catalytic"/>
</dbReference>
<gene>
    <name evidence="6" type="ORF">LP092_15445</name>
</gene>
<protein>
    <submittedName>
        <fullName evidence="6">Integrase arm-type DNA-binding domain-containing protein</fullName>
    </submittedName>
</protein>
<evidence type="ECO:0000256" key="2">
    <source>
        <dbReference type="ARBA" id="ARBA00022908"/>
    </source>
</evidence>
<keyword evidence="3 6" id="KW-0238">DNA-binding</keyword>
<geneLocation type="plasmid" evidence="6 7">
    <name>unnamed1</name>
</geneLocation>
<dbReference type="InterPro" id="IPR050808">
    <property type="entry name" value="Phage_Integrase"/>
</dbReference>
<dbReference type="PROSITE" id="PS51898">
    <property type="entry name" value="TYR_RECOMBINASE"/>
    <property type="match status" value="1"/>
</dbReference>
<sequence>MMNDMIDDIPIKDKVYNYGIKDKRVTGLSVRVHPTGRKEYIYRFYLHDKQPTMNLGDVTQNDYEQIIARLQQYNALVRQGLDPRLELHQQANPYFDYKNKRFKEISELWLGIKVNEGKLDKKTLYNYTYVCGILNQYIGEMPINQIKPITMLTTCKAIQSDHSINYGRLAKTYAGMIFRFAVTYELCENDPTTLLKGQLDTQKTRNHPALTEEESFKTLVADMYRFDDCDKIVWYALNVLPYVFVRSTDLLYWRWEDVDFGTKQWIFEPNKKGKAQMVDSLIVPLADEVIDHLKQVQAYTGLNTGLVFPSPRDNNKPLGKTTLLKNFHKMGYKGEQCVHGFRACAKTILMEKEEFRYSDMTTELQLGHLLKDSYGRAYNRVKDLTVRTKMMADWGKYIGGLQRNARDDEMG</sequence>
<dbReference type="InterPro" id="IPR025166">
    <property type="entry name" value="Integrase_DNA_bind_dom"/>
</dbReference>